<keyword evidence="3" id="KW-0540">Nuclease</keyword>
<dbReference type="SUPFAM" id="SSF52980">
    <property type="entry name" value="Restriction endonuclease-like"/>
    <property type="match status" value="1"/>
</dbReference>
<dbReference type="GO" id="GO:0003677">
    <property type="term" value="F:DNA binding"/>
    <property type="evidence" value="ECO:0007669"/>
    <property type="project" value="InterPro"/>
</dbReference>
<dbReference type="SMR" id="D6U8M6"/>
<reference evidence="3 4" key="1">
    <citation type="journal article" date="2011" name="Stand. Genomic Sci.">
        <title>Non-contiguous finished genome sequence and contextual data of the filamentous soil bacterium Ktedonobacter racemifer type strain (SOSP1-21).</title>
        <authorList>
            <person name="Chang Y.J."/>
            <person name="Land M."/>
            <person name="Hauser L."/>
            <person name="Chertkov O."/>
            <person name="Del Rio T.G."/>
            <person name="Nolan M."/>
            <person name="Copeland A."/>
            <person name="Tice H."/>
            <person name="Cheng J.F."/>
            <person name="Lucas S."/>
            <person name="Han C."/>
            <person name="Goodwin L."/>
            <person name="Pitluck S."/>
            <person name="Ivanova N."/>
            <person name="Ovchinikova G."/>
            <person name="Pati A."/>
            <person name="Chen A."/>
            <person name="Palaniappan K."/>
            <person name="Mavromatis K."/>
            <person name="Liolios K."/>
            <person name="Brettin T."/>
            <person name="Fiebig A."/>
            <person name="Rohde M."/>
            <person name="Abt B."/>
            <person name="Goker M."/>
            <person name="Detter J.C."/>
            <person name="Woyke T."/>
            <person name="Bristow J."/>
            <person name="Eisen J.A."/>
            <person name="Markowitz V."/>
            <person name="Hugenholtz P."/>
            <person name="Kyrpides N.C."/>
            <person name="Klenk H.P."/>
            <person name="Lapidus A."/>
        </authorList>
    </citation>
    <scope>NUCLEOTIDE SEQUENCE [LARGE SCALE GENOMIC DNA]</scope>
    <source>
        <strain evidence="4">DSM 44963</strain>
    </source>
</reference>
<evidence type="ECO:0000313" key="4">
    <source>
        <dbReference type="Proteomes" id="UP000004508"/>
    </source>
</evidence>
<dbReference type="Gene3D" id="3.40.1350.10">
    <property type="match status" value="1"/>
</dbReference>
<dbReference type="OrthoDB" id="145855at2"/>
<gene>
    <name evidence="3" type="ORF">Krac_0817</name>
</gene>
<keyword evidence="3" id="KW-0378">Hydrolase</keyword>
<organism evidence="3 4">
    <name type="scientific">Ktedonobacter racemifer DSM 44963</name>
    <dbReference type="NCBI Taxonomy" id="485913"/>
    <lineage>
        <taxon>Bacteria</taxon>
        <taxon>Bacillati</taxon>
        <taxon>Chloroflexota</taxon>
        <taxon>Ktedonobacteria</taxon>
        <taxon>Ktedonobacterales</taxon>
        <taxon>Ktedonobacteraceae</taxon>
        <taxon>Ktedonobacter</taxon>
    </lineage>
</organism>
<dbReference type="PANTHER" id="PTHR30015:SF7">
    <property type="entry name" value="TYPE IV METHYL-DIRECTED RESTRICTION ENZYME ECOKMRR"/>
    <property type="match status" value="1"/>
</dbReference>
<keyword evidence="1" id="KW-0175">Coiled coil</keyword>
<dbReference type="Proteomes" id="UP000004508">
    <property type="component" value="Unassembled WGS sequence"/>
</dbReference>
<dbReference type="RefSeq" id="WP_007922690.1">
    <property type="nucleotide sequence ID" value="NZ_ADVG01000005.1"/>
</dbReference>
<comment type="caution">
    <text evidence="3">The sequence shown here is derived from an EMBL/GenBank/DDBJ whole genome shotgun (WGS) entry which is preliminary data.</text>
</comment>
<feature type="coiled-coil region" evidence="1">
    <location>
        <begin position="16"/>
        <end position="94"/>
    </location>
</feature>
<dbReference type="EMBL" id="ADVG01000005">
    <property type="protein sequence ID" value="EFH80237.1"/>
    <property type="molecule type" value="Genomic_DNA"/>
</dbReference>
<dbReference type="PANTHER" id="PTHR30015">
    <property type="entry name" value="MRR RESTRICTION SYSTEM PROTEIN"/>
    <property type="match status" value="1"/>
</dbReference>
<evidence type="ECO:0000256" key="1">
    <source>
        <dbReference type="SAM" id="Coils"/>
    </source>
</evidence>
<protein>
    <submittedName>
        <fullName evidence="3">Restriction endonuclease</fullName>
    </submittedName>
</protein>
<dbReference type="InterPro" id="IPR052906">
    <property type="entry name" value="Type_IV_Methyl-Rstrct_Enzyme"/>
</dbReference>
<dbReference type="InterPro" id="IPR011335">
    <property type="entry name" value="Restrct_endonuc-II-like"/>
</dbReference>
<dbReference type="GO" id="GO:0015666">
    <property type="term" value="F:restriction endodeoxyribonuclease activity"/>
    <property type="evidence" value="ECO:0007669"/>
    <property type="project" value="TreeGrafter"/>
</dbReference>
<dbReference type="InParanoid" id="D6U8M6"/>
<sequence length="543" mass="60742">MARRSGFISSLARVQREAERQRLAQLRQQQRAQTQAVRDAERARKAYEQAAKLEAKERAKLYEQSRLADVTLKNEQLEQTIASLQTILQDALSVEHAIDLQSLKQPVNLPVFQHTHLLNAEPPPPPPIIPPEPSGLQKLVPGAKERHAQEVARLQTLYQQFLAEHAAREQRRQSALAAAQMLHNREVEAEKKKILEQHAEIDTFQRDLDAQLPSAITNYFTLVLSSCEYPENFPQQAKLAFVPESKQLIVEYDLPTIDVVPTVSAYKYIKTRDTITETARPLAQRKTLYASILAQIVLRSLHQLFTADRRGFLETIVFNGYVESLDRGTGHTMRTCLVTVRTNRDTFNRLNLKLVEPEACLKGLNASVSKSPSELAPVRPVMELNMVDPRFIESTDVLSGLDQRVNLMELTPTEFEGLITNLFQKMGLETRQTQASRDGGVDCVAFDPRPIFGGKVVIQAKRYKNTVGVSAVRDLFGTLQNEGASKGILVTTSGYGKASYDFAEGKPIELLSGSNLLYLLAEHAGIEAKIEAPSDWKDAQPDA</sequence>
<name>D6U8M6_KTERA</name>
<keyword evidence="3" id="KW-0255">Endonuclease</keyword>
<evidence type="ECO:0000259" key="2">
    <source>
        <dbReference type="Pfam" id="PF04471"/>
    </source>
</evidence>
<dbReference type="AlphaFoldDB" id="D6U8M6"/>
<feature type="domain" description="Restriction endonuclease type IV Mrr" evidence="2">
    <location>
        <begin position="408"/>
        <end position="520"/>
    </location>
</feature>
<keyword evidence="4" id="KW-1185">Reference proteome</keyword>
<dbReference type="REBASE" id="780274">
    <property type="entry name" value="Kra44963MrrP"/>
</dbReference>
<accession>D6U8M6</accession>
<dbReference type="InterPro" id="IPR007560">
    <property type="entry name" value="Restrct_endonuc_IV_Mrr"/>
</dbReference>
<proteinExistence type="predicted"/>
<evidence type="ECO:0000313" key="3">
    <source>
        <dbReference type="EMBL" id="EFH80237.1"/>
    </source>
</evidence>
<dbReference type="eggNOG" id="COG1715">
    <property type="taxonomic scope" value="Bacteria"/>
</dbReference>
<dbReference type="GO" id="GO:0009307">
    <property type="term" value="P:DNA restriction-modification system"/>
    <property type="evidence" value="ECO:0007669"/>
    <property type="project" value="InterPro"/>
</dbReference>
<dbReference type="InterPro" id="IPR011856">
    <property type="entry name" value="tRNA_endonuc-like_dom_sf"/>
</dbReference>
<dbReference type="Pfam" id="PF04471">
    <property type="entry name" value="Mrr_cat"/>
    <property type="match status" value="1"/>
</dbReference>
<dbReference type="STRING" id="485913.Krac_0817"/>